<dbReference type="InterPro" id="IPR016193">
    <property type="entry name" value="Cytidine_deaminase-like"/>
</dbReference>
<protein>
    <recommendedName>
        <fullName evidence="5 12">Cytidine deaminase</fullName>
        <ecNumber evidence="4 12">3.5.4.5</ecNumber>
    </recommendedName>
    <alternativeName>
        <fullName evidence="9 12">Cytidine aminohydrolase</fullName>
    </alternativeName>
</protein>
<evidence type="ECO:0000256" key="12">
    <source>
        <dbReference type="RuleBase" id="RU364006"/>
    </source>
</evidence>
<name>A0ABV5ZBW2_9GAMM</name>
<dbReference type="Pfam" id="PF00383">
    <property type="entry name" value="dCMP_cyt_deam_1"/>
    <property type="match status" value="1"/>
</dbReference>
<proteinExistence type="inferred from homology"/>
<evidence type="ECO:0000256" key="7">
    <source>
        <dbReference type="ARBA" id="ARBA00022801"/>
    </source>
</evidence>
<sequence>MAVELTPAVFASMKSLAQTAASRAYIPYSRFPVGAALQLKDGTLIPGCNVENVSYGLSNCAERTAIYAALAQGYQAKDFANLLIYMPGGRLYSPCGACRQVIAEFFAAEAEVIATCDTEQQQRWQVAELLPASFQFAPAQEIPS</sequence>
<comment type="function">
    <text evidence="2 12">This enzyme scavenges exogenous and endogenous cytidine and 2'-deoxycytidine for UMP synthesis.</text>
</comment>
<dbReference type="Gene3D" id="3.40.140.10">
    <property type="entry name" value="Cytidine Deaminase, domain 2"/>
    <property type="match status" value="1"/>
</dbReference>
<evidence type="ECO:0000313" key="15">
    <source>
        <dbReference type="Proteomes" id="UP001589628"/>
    </source>
</evidence>
<dbReference type="InterPro" id="IPR050202">
    <property type="entry name" value="Cyt/Deoxycyt_deaminase"/>
</dbReference>
<dbReference type="EC" id="3.5.4.5" evidence="4 12"/>
<evidence type="ECO:0000313" key="14">
    <source>
        <dbReference type="EMBL" id="MFB9886782.1"/>
    </source>
</evidence>
<organism evidence="14 15">
    <name type="scientific">Balneatrix alpica</name>
    <dbReference type="NCBI Taxonomy" id="75684"/>
    <lineage>
        <taxon>Bacteria</taxon>
        <taxon>Pseudomonadati</taxon>
        <taxon>Pseudomonadota</taxon>
        <taxon>Gammaproteobacteria</taxon>
        <taxon>Oceanospirillales</taxon>
        <taxon>Balneatrichaceae</taxon>
        <taxon>Balneatrix</taxon>
    </lineage>
</organism>
<evidence type="ECO:0000256" key="11">
    <source>
        <dbReference type="ARBA" id="ARBA00049558"/>
    </source>
</evidence>
<dbReference type="Proteomes" id="UP001589628">
    <property type="component" value="Unassembled WGS sequence"/>
</dbReference>
<keyword evidence="8 12" id="KW-0862">Zinc</keyword>
<evidence type="ECO:0000256" key="8">
    <source>
        <dbReference type="ARBA" id="ARBA00022833"/>
    </source>
</evidence>
<dbReference type="RefSeq" id="WP_169735595.1">
    <property type="nucleotide sequence ID" value="NZ_JBHLZN010000003.1"/>
</dbReference>
<comment type="similarity">
    <text evidence="3 12">Belongs to the cytidine and deoxycytidylate deaminase family.</text>
</comment>
<accession>A0ABV5ZBW2</accession>
<comment type="catalytic activity">
    <reaction evidence="11 12">
        <text>cytidine + H2O + H(+) = uridine + NH4(+)</text>
        <dbReference type="Rhea" id="RHEA:16069"/>
        <dbReference type="ChEBI" id="CHEBI:15377"/>
        <dbReference type="ChEBI" id="CHEBI:15378"/>
        <dbReference type="ChEBI" id="CHEBI:16704"/>
        <dbReference type="ChEBI" id="CHEBI:17562"/>
        <dbReference type="ChEBI" id="CHEBI:28938"/>
        <dbReference type="EC" id="3.5.4.5"/>
    </reaction>
</comment>
<comment type="catalytic activity">
    <reaction evidence="10 12">
        <text>2'-deoxycytidine + H2O + H(+) = 2'-deoxyuridine + NH4(+)</text>
        <dbReference type="Rhea" id="RHEA:13433"/>
        <dbReference type="ChEBI" id="CHEBI:15377"/>
        <dbReference type="ChEBI" id="CHEBI:15378"/>
        <dbReference type="ChEBI" id="CHEBI:15698"/>
        <dbReference type="ChEBI" id="CHEBI:16450"/>
        <dbReference type="ChEBI" id="CHEBI:28938"/>
        <dbReference type="EC" id="3.5.4.5"/>
    </reaction>
</comment>
<dbReference type="NCBIfam" id="NF004064">
    <property type="entry name" value="PRK05578.1"/>
    <property type="match status" value="1"/>
</dbReference>
<evidence type="ECO:0000256" key="3">
    <source>
        <dbReference type="ARBA" id="ARBA00006576"/>
    </source>
</evidence>
<dbReference type="PROSITE" id="PS51747">
    <property type="entry name" value="CYT_DCMP_DEAMINASES_2"/>
    <property type="match status" value="1"/>
</dbReference>
<evidence type="ECO:0000256" key="5">
    <source>
        <dbReference type="ARBA" id="ARBA00018266"/>
    </source>
</evidence>
<evidence type="ECO:0000256" key="6">
    <source>
        <dbReference type="ARBA" id="ARBA00022723"/>
    </source>
</evidence>
<keyword evidence="7 12" id="KW-0378">Hydrolase</keyword>
<dbReference type="PROSITE" id="PS00903">
    <property type="entry name" value="CYT_DCMP_DEAMINASES_1"/>
    <property type="match status" value="1"/>
</dbReference>
<evidence type="ECO:0000256" key="4">
    <source>
        <dbReference type="ARBA" id="ARBA00012783"/>
    </source>
</evidence>
<dbReference type="EMBL" id="JBHLZN010000003">
    <property type="protein sequence ID" value="MFB9886782.1"/>
    <property type="molecule type" value="Genomic_DNA"/>
</dbReference>
<comment type="cofactor">
    <cofactor evidence="1 12">
        <name>Zn(2+)</name>
        <dbReference type="ChEBI" id="CHEBI:29105"/>
    </cofactor>
</comment>
<keyword evidence="15" id="KW-1185">Reference proteome</keyword>
<dbReference type="InterPro" id="IPR006262">
    <property type="entry name" value="Cyt_deam_tetra"/>
</dbReference>
<evidence type="ECO:0000256" key="2">
    <source>
        <dbReference type="ARBA" id="ARBA00003949"/>
    </source>
</evidence>
<dbReference type="NCBIfam" id="TIGR01354">
    <property type="entry name" value="cyt_deam_tetra"/>
    <property type="match status" value="1"/>
</dbReference>
<dbReference type="InterPro" id="IPR016192">
    <property type="entry name" value="APOBEC/CMP_deaminase_Zn-bd"/>
</dbReference>
<dbReference type="CDD" id="cd01283">
    <property type="entry name" value="cytidine_deaminase"/>
    <property type="match status" value="1"/>
</dbReference>
<gene>
    <name evidence="14" type="ORF">ACFFLH_10190</name>
</gene>
<feature type="domain" description="CMP/dCMP-type deaminase" evidence="13">
    <location>
        <begin position="8"/>
        <end position="127"/>
    </location>
</feature>
<comment type="caution">
    <text evidence="14">The sequence shown here is derived from an EMBL/GenBank/DDBJ whole genome shotgun (WGS) entry which is preliminary data.</text>
</comment>
<evidence type="ECO:0000256" key="1">
    <source>
        <dbReference type="ARBA" id="ARBA00001947"/>
    </source>
</evidence>
<evidence type="ECO:0000259" key="13">
    <source>
        <dbReference type="PROSITE" id="PS51747"/>
    </source>
</evidence>
<keyword evidence="6 12" id="KW-0479">Metal-binding</keyword>
<dbReference type="SUPFAM" id="SSF53927">
    <property type="entry name" value="Cytidine deaminase-like"/>
    <property type="match status" value="1"/>
</dbReference>
<evidence type="ECO:0000256" key="10">
    <source>
        <dbReference type="ARBA" id="ARBA00049252"/>
    </source>
</evidence>
<dbReference type="InterPro" id="IPR002125">
    <property type="entry name" value="CMP_dCMP_dom"/>
</dbReference>
<dbReference type="PANTHER" id="PTHR11644:SF2">
    <property type="entry name" value="CYTIDINE DEAMINASE"/>
    <property type="match status" value="1"/>
</dbReference>
<dbReference type="PANTHER" id="PTHR11644">
    <property type="entry name" value="CYTIDINE DEAMINASE"/>
    <property type="match status" value="1"/>
</dbReference>
<evidence type="ECO:0000256" key="9">
    <source>
        <dbReference type="ARBA" id="ARBA00032005"/>
    </source>
</evidence>
<reference evidence="14 15" key="1">
    <citation type="submission" date="2024-09" db="EMBL/GenBank/DDBJ databases">
        <authorList>
            <person name="Sun Q."/>
            <person name="Mori K."/>
        </authorList>
    </citation>
    <scope>NUCLEOTIDE SEQUENCE [LARGE SCALE GENOMIC DNA]</scope>
    <source>
        <strain evidence="14 15">ATCC 51285</strain>
    </source>
</reference>
<dbReference type="GO" id="GO:0004126">
    <property type="term" value="F:cytidine deaminase activity"/>
    <property type="evidence" value="ECO:0007669"/>
    <property type="project" value="UniProtKB-EC"/>
</dbReference>